<dbReference type="OrthoDB" id="9806704at2"/>
<dbReference type="EMBL" id="SJPX01000003">
    <property type="protein sequence ID" value="TWU51695.1"/>
    <property type="molecule type" value="Genomic_DNA"/>
</dbReference>
<name>A0A5C6ESR3_9BACT</name>
<keyword evidence="4" id="KW-1185">Reference proteome</keyword>
<dbReference type="GO" id="GO:0035556">
    <property type="term" value="P:intracellular signal transduction"/>
    <property type="evidence" value="ECO:0007669"/>
    <property type="project" value="InterPro"/>
</dbReference>
<evidence type="ECO:0000256" key="1">
    <source>
        <dbReference type="SAM" id="Phobius"/>
    </source>
</evidence>
<gene>
    <name evidence="3" type="primary">cyaB_2</name>
    <name evidence="3" type="ORF">Poly59_32900</name>
</gene>
<feature type="transmembrane region" description="Helical" evidence="1">
    <location>
        <begin position="358"/>
        <end position="376"/>
    </location>
</feature>
<dbReference type="Pfam" id="PF00211">
    <property type="entry name" value="Guanylate_cyc"/>
    <property type="match status" value="1"/>
</dbReference>
<dbReference type="InterPro" id="IPR050697">
    <property type="entry name" value="Adenylyl/Guanylyl_Cyclase_3/4"/>
</dbReference>
<dbReference type="PANTHER" id="PTHR43081">
    <property type="entry name" value="ADENYLATE CYCLASE, TERMINAL-DIFFERENTIATION SPECIFIC-RELATED"/>
    <property type="match status" value="1"/>
</dbReference>
<dbReference type="SMART" id="SM00044">
    <property type="entry name" value="CYCc"/>
    <property type="match status" value="1"/>
</dbReference>
<dbReference type="SUPFAM" id="SSF55073">
    <property type="entry name" value="Nucleotide cyclase"/>
    <property type="match status" value="1"/>
</dbReference>
<evidence type="ECO:0000313" key="3">
    <source>
        <dbReference type="EMBL" id="TWU51695.1"/>
    </source>
</evidence>
<reference evidence="3 4" key="1">
    <citation type="submission" date="2019-02" db="EMBL/GenBank/DDBJ databases">
        <title>Deep-cultivation of Planctomycetes and their phenomic and genomic characterization uncovers novel biology.</title>
        <authorList>
            <person name="Wiegand S."/>
            <person name="Jogler M."/>
            <person name="Boedeker C."/>
            <person name="Pinto D."/>
            <person name="Vollmers J."/>
            <person name="Rivas-Marin E."/>
            <person name="Kohn T."/>
            <person name="Peeters S.H."/>
            <person name="Heuer A."/>
            <person name="Rast P."/>
            <person name="Oberbeckmann S."/>
            <person name="Bunk B."/>
            <person name="Jeske O."/>
            <person name="Meyerdierks A."/>
            <person name="Storesund J.E."/>
            <person name="Kallscheuer N."/>
            <person name="Luecker S."/>
            <person name="Lage O.M."/>
            <person name="Pohl T."/>
            <person name="Merkel B.J."/>
            <person name="Hornburger P."/>
            <person name="Mueller R.-W."/>
            <person name="Bruemmer F."/>
            <person name="Labrenz M."/>
            <person name="Spormann A.M."/>
            <person name="Op Den Camp H."/>
            <person name="Overmann J."/>
            <person name="Amann R."/>
            <person name="Jetten M.S.M."/>
            <person name="Mascher T."/>
            <person name="Medema M.H."/>
            <person name="Devos D.P."/>
            <person name="Kaster A.-K."/>
            <person name="Ovreas L."/>
            <person name="Rohde M."/>
            <person name="Galperin M.Y."/>
            <person name="Jogler C."/>
        </authorList>
    </citation>
    <scope>NUCLEOTIDE SEQUENCE [LARGE SCALE GENOMIC DNA]</scope>
    <source>
        <strain evidence="3 4">Poly59</strain>
    </source>
</reference>
<evidence type="ECO:0000313" key="4">
    <source>
        <dbReference type="Proteomes" id="UP000317977"/>
    </source>
</evidence>
<keyword evidence="1" id="KW-1133">Transmembrane helix</keyword>
<dbReference type="SMART" id="SM01080">
    <property type="entry name" value="CHASE2"/>
    <property type="match status" value="1"/>
</dbReference>
<dbReference type="AlphaFoldDB" id="A0A5C6ESR3"/>
<sequence>MPSDATRSTRRCPAVWLLAIIGLSFGSIAASLFYAGGQWVRNAMLSASDFLMISDTGPQFGMRSDPTDIVLIHYGRASAERLGTKPTVETDRKLLAELLDAGVNAIADPRLIASLLPEDFEPVARPTLEMMRDLEGGRGRIVREIMLGSMVDYETVRGFDDFIRHESISMRSPADSERHSRMCPIADHDLFVMRETMAVWLMRRYENLDILIDDGVEDAISQCGMAGVWRDFFPQMENLLSECDFEPPISDYKIGDRMVSWFSYEGQWPQVAPFAFWIDHTQHVEAFQRLDYGDVAEGDFDAELVRGKLVVIGMDPDFVRTDQRFRVPGQREQVGNSVMLALATQTLINGRFMREMPLWMYMVIAIVFSCVTAILVGRFPPLAALVGGVAILVVYFGIAILAYRSNWFSDMAITSVTIALAGIAAGVTRYGYEIRWRNRMTDLFGRYVPRAVVSDLISKRSLQAISVGGTRRDVTVMFADIRGFTRFTEGNEPEAVLDRLNEFLGIMVNCTFEQDGTVDKFIGDAILVLFNAPTDQPDHALRAIKAAWAIQSRLADFLKAQDSKSAASTSRLSIGIGIHTGVAIVGTVGTPQRLEYTAIGSTVNTASRLCDKAAGGTVVVSREVVDAIGNAFRFRENEPMEVKGIDRPLMTATVIGPAETNDSPA</sequence>
<feature type="transmembrane region" description="Helical" evidence="1">
    <location>
        <begin position="412"/>
        <end position="432"/>
    </location>
</feature>
<feature type="transmembrane region" description="Helical" evidence="1">
    <location>
        <begin position="14"/>
        <end position="35"/>
    </location>
</feature>
<comment type="caution">
    <text evidence="3">The sequence shown here is derived from an EMBL/GenBank/DDBJ whole genome shotgun (WGS) entry which is preliminary data.</text>
</comment>
<dbReference type="Gene3D" id="3.30.70.1230">
    <property type="entry name" value="Nucleotide cyclase"/>
    <property type="match status" value="1"/>
</dbReference>
<dbReference type="PROSITE" id="PS50125">
    <property type="entry name" value="GUANYLATE_CYCLASE_2"/>
    <property type="match status" value="1"/>
</dbReference>
<evidence type="ECO:0000259" key="2">
    <source>
        <dbReference type="PROSITE" id="PS50125"/>
    </source>
</evidence>
<accession>A0A5C6ESR3</accession>
<dbReference type="EC" id="4.6.1.1" evidence="3"/>
<keyword evidence="1" id="KW-0812">Transmembrane</keyword>
<dbReference type="GO" id="GO:0006171">
    <property type="term" value="P:cAMP biosynthetic process"/>
    <property type="evidence" value="ECO:0007669"/>
    <property type="project" value="TreeGrafter"/>
</dbReference>
<dbReference type="InterPro" id="IPR007890">
    <property type="entry name" value="CHASE2"/>
</dbReference>
<dbReference type="GO" id="GO:0004016">
    <property type="term" value="F:adenylate cyclase activity"/>
    <property type="evidence" value="ECO:0007669"/>
    <property type="project" value="UniProtKB-EC"/>
</dbReference>
<dbReference type="Proteomes" id="UP000317977">
    <property type="component" value="Unassembled WGS sequence"/>
</dbReference>
<keyword evidence="3" id="KW-0456">Lyase</keyword>
<protein>
    <submittedName>
        <fullName evidence="3">Adenylate cyclase 2</fullName>
        <ecNumber evidence="3">4.6.1.1</ecNumber>
    </submittedName>
</protein>
<proteinExistence type="predicted"/>
<keyword evidence="1" id="KW-0472">Membrane</keyword>
<organism evidence="3 4">
    <name type="scientific">Rubripirellula reticaptiva</name>
    <dbReference type="NCBI Taxonomy" id="2528013"/>
    <lineage>
        <taxon>Bacteria</taxon>
        <taxon>Pseudomonadati</taxon>
        <taxon>Planctomycetota</taxon>
        <taxon>Planctomycetia</taxon>
        <taxon>Pirellulales</taxon>
        <taxon>Pirellulaceae</taxon>
        <taxon>Rubripirellula</taxon>
    </lineage>
</organism>
<feature type="transmembrane region" description="Helical" evidence="1">
    <location>
        <begin position="382"/>
        <end position="403"/>
    </location>
</feature>
<dbReference type="PANTHER" id="PTHR43081:SF1">
    <property type="entry name" value="ADENYLATE CYCLASE, TERMINAL-DIFFERENTIATION SPECIFIC"/>
    <property type="match status" value="1"/>
</dbReference>
<dbReference type="InterPro" id="IPR029787">
    <property type="entry name" value="Nucleotide_cyclase"/>
</dbReference>
<dbReference type="InterPro" id="IPR001054">
    <property type="entry name" value="A/G_cyclase"/>
</dbReference>
<dbReference type="CDD" id="cd07302">
    <property type="entry name" value="CHD"/>
    <property type="match status" value="1"/>
</dbReference>
<dbReference type="RefSeq" id="WP_146534995.1">
    <property type="nucleotide sequence ID" value="NZ_SJPX01000003.1"/>
</dbReference>
<feature type="domain" description="Guanylate cyclase" evidence="2">
    <location>
        <begin position="475"/>
        <end position="610"/>
    </location>
</feature>